<evidence type="ECO:0000256" key="2">
    <source>
        <dbReference type="ARBA" id="ARBA00006597"/>
    </source>
</evidence>
<dbReference type="GO" id="GO:0035731">
    <property type="term" value="F:dinitrosyl-iron complex binding"/>
    <property type="evidence" value="ECO:0007669"/>
    <property type="project" value="UniProtKB-UniRule"/>
</dbReference>
<evidence type="ECO:0000256" key="4">
    <source>
        <dbReference type="ARBA" id="ARBA00022723"/>
    </source>
</evidence>
<dbReference type="EMBL" id="CP001778">
    <property type="protein sequence ID" value="ADD44825.1"/>
    <property type="molecule type" value="Genomic_DNA"/>
</dbReference>
<feature type="binding site" evidence="11">
    <location>
        <position position="41"/>
    </location>
    <ligand>
        <name>[4Fe-4S] cluster</name>
        <dbReference type="ChEBI" id="CHEBI:49883"/>
    </ligand>
</feature>
<dbReference type="GO" id="GO:0047134">
    <property type="term" value="F:protein-disulfide reductase [NAD(P)H] activity"/>
    <property type="evidence" value="ECO:0007669"/>
    <property type="project" value="TreeGrafter"/>
</dbReference>
<dbReference type="HOGENOM" id="CLU_106245_1_0_11"/>
<dbReference type="KEGG" id="sna:Snas_5190"/>
<evidence type="ECO:0000256" key="11">
    <source>
        <dbReference type="HAMAP-Rule" id="MF_01479"/>
    </source>
</evidence>
<evidence type="ECO:0000259" key="13">
    <source>
        <dbReference type="PROSITE" id="PS51674"/>
    </source>
</evidence>
<comment type="PTM">
    <text evidence="11">The Fe-S cluster can be nitrosylated by nitric oxide (NO).</text>
</comment>
<comment type="similarity">
    <text evidence="2 11">Belongs to the WhiB family.</text>
</comment>
<dbReference type="Proteomes" id="UP000000844">
    <property type="component" value="Chromosome"/>
</dbReference>
<dbReference type="RefSeq" id="WP_013020396.1">
    <property type="nucleotide sequence ID" value="NC_013947.1"/>
</dbReference>
<keyword evidence="8 11" id="KW-0238">DNA-binding</keyword>
<keyword evidence="3 11" id="KW-0004">4Fe-4S</keyword>
<feature type="binding site" evidence="11">
    <location>
        <position position="69"/>
    </location>
    <ligand>
        <name>[4Fe-4S] cluster</name>
        <dbReference type="ChEBI" id="CHEBI:49883"/>
    </ligand>
</feature>
<feature type="domain" description="4Fe-4S Wbl-type" evidence="13">
    <location>
        <begin position="40"/>
        <end position="99"/>
    </location>
</feature>
<evidence type="ECO:0000256" key="5">
    <source>
        <dbReference type="ARBA" id="ARBA00023004"/>
    </source>
</evidence>
<dbReference type="eggNOG" id="ENOG5034BAK">
    <property type="taxonomic scope" value="Bacteria"/>
</dbReference>
<evidence type="ECO:0000256" key="7">
    <source>
        <dbReference type="ARBA" id="ARBA00023015"/>
    </source>
</evidence>
<feature type="binding site" evidence="11">
    <location>
        <position position="75"/>
    </location>
    <ligand>
        <name>[4Fe-4S] cluster</name>
        <dbReference type="ChEBI" id="CHEBI:49883"/>
    </ligand>
</feature>
<keyword evidence="4 11" id="KW-0479">Metal-binding</keyword>
<keyword evidence="10 11" id="KW-0804">Transcription</keyword>
<proteinExistence type="inferred from homology"/>
<name>D3QBT6_STANL</name>
<evidence type="ECO:0000256" key="3">
    <source>
        <dbReference type="ARBA" id="ARBA00022485"/>
    </source>
</evidence>
<comment type="PTM">
    <text evidence="11">Upon Fe-S cluster removal intramolecular disulfide bonds are formed.</text>
</comment>
<keyword evidence="7 11" id="KW-0805">Transcription regulation</keyword>
<evidence type="ECO:0000313" key="14">
    <source>
        <dbReference type="EMBL" id="ADD44825.1"/>
    </source>
</evidence>
<dbReference type="PROSITE" id="PS51674">
    <property type="entry name" value="4FE4S_WBL"/>
    <property type="match status" value="1"/>
</dbReference>
<comment type="subcellular location">
    <subcellularLocation>
        <location evidence="1 11">Cytoplasm</location>
    </subcellularLocation>
</comment>
<evidence type="ECO:0000256" key="8">
    <source>
        <dbReference type="ARBA" id="ARBA00023125"/>
    </source>
</evidence>
<feature type="compositionally biased region" description="Basic and acidic residues" evidence="12">
    <location>
        <begin position="8"/>
        <end position="19"/>
    </location>
</feature>
<dbReference type="GO" id="GO:0051539">
    <property type="term" value="F:4 iron, 4 sulfur cluster binding"/>
    <property type="evidence" value="ECO:0007669"/>
    <property type="project" value="UniProtKB-UniRule"/>
</dbReference>
<dbReference type="GO" id="GO:0045892">
    <property type="term" value="P:negative regulation of DNA-templated transcription"/>
    <property type="evidence" value="ECO:0007669"/>
    <property type="project" value="TreeGrafter"/>
</dbReference>
<dbReference type="GO" id="GO:0046872">
    <property type="term" value="F:metal ion binding"/>
    <property type="evidence" value="ECO:0007669"/>
    <property type="project" value="UniProtKB-KW"/>
</dbReference>
<dbReference type="HAMAP" id="MF_01479">
    <property type="entry name" value="WhiB"/>
    <property type="match status" value="1"/>
</dbReference>
<dbReference type="GO" id="GO:0045454">
    <property type="term" value="P:cell redox homeostasis"/>
    <property type="evidence" value="ECO:0007669"/>
    <property type="project" value="TreeGrafter"/>
</dbReference>
<comment type="cofactor">
    <cofactor evidence="11">
        <name>[4Fe-4S] cluster</name>
        <dbReference type="ChEBI" id="CHEBI:49883"/>
    </cofactor>
    <text evidence="11">Binds 1 [4Fe-4S] cluster per subunit. Following nitrosylation of the [4Fe-4S] cluster binds 1 [4Fe-8(NO)] cluster per subunit.</text>
</comment>
<keyword evidence="11" id="KW-0963">Cytoplasm</keyword>
<evidence type="ECO:0000256" key="6">
    <source>
        <dbReference type="ARBA" id="ARBA00023014"/>
    </source>
</evidence>
<feature type="binding site" evidence="11">
    <location>
        <position position="66"/>
    </location>
    <ligand>
        <name>[4Fe-4S] cluster</name>
        <dbReference type="ChEBI" id="CHEBI:49883"/>
    </ligand>
</feature>
<evidence type="ECO:0000256" key="1">
    <source>
        <dbReference type="ARBA" id="ARBA00004496"/>
    </source>
</evidence>
<keyword evidence="9 11" id="KW-1015">Disulfide bond</keyword>
<dbReference type="AlphaFoldDB" id="D3QBT6"/>
<reference evidence="14 15" key="1">
    <citation type="journal article" date="2009" name="Stand. Genomic Sci.">
        <title>Complete genome sequence of Stackebrandtia nassauensis type strain (LLR-40K-21).</title>
        <authorList>
            <person name="Munk C."/>
            <person name="Lapidus A."/>
            <person name="Copeland A."/>
            <person name="Jando M."/>
            <person name="Mayilraj S."/>
            <person name="Glavina Del Rio T."/>
            <person name="Nolan M."/>
            <person name="Chen F."/>
            <person name="Lucas S."/>
            <person name="Tice H."/>
            <person name="Cheng J.F."/>
            <person name="Han C."/>
            <person name="Detter J.C."/>
            <person name="Bruce D."/>
            <person name="Goodwin L."/>
            <person name="Chain P."/>
            <person name="Pitluck S."/>
            <person name="Goker M."/>
            <person name="Ovchinikova G."/>
            <person name="Pati A."/>
            <person name="Ivanova N."/>
            <person name="Mavromatis K."/>
            <person name="Chen A."/>
            <person name="Palaniappan K."/>
            <person name="Land M."/>
            <person name="Hauser L."/>
            <person name="Chang Y.J."/>
            <person name="Jeffries C.D."/>
            <person name="Bristow J."/>
            <person name="Eisen J.A."/>
            <person name="Markowitz V."/>
            <person name="Hugenholtz P."/>
            <person name="Kyrpides N.C."/>
            <person name="Klenk H.P."/>
        </authorList>
    </citation>
    <scope>NUCLEOTIDE SEQUENCE [LARGE SCALE GENOMIC DNA]</scope>
    <source>
        <strain evidence="15">DSM 44728 / CIP 108903 / NRRL B-16338 / NBRC 102104 / LLR-40K-21</strain>
    </source>
</reference>
<accession>D3QBT6</accession>
<dbReference type="InterPro" id="IPR034768">
    <property type="entry name" value="4FE4S_WBL"/>
</dbReference>
<dbReference type="PANTHER" id="PTHR38839">
    <property type="entry name" value="TRANSCRIPTIONAL REGULATOR WHID-RELATED"/>
    <property type="match status" value="1"/>
</dbReference>
<evidence type="ECO:0000256" key="9">
    <source>
        <dbReference type="ARBA" id="ARBA00023157"/>
    </source>
</evidence>
<keyword evidence="15" id="KW-1185">Reference proteome</keyword>
<evidence type="ECO:0000256" key="10">
    <source>
        <dbReference type="ARBA" id="ARBA00023163"/>
    </source>
</evidence>
<dbReference type="GO" id="GO:0003677">
    <property type="term" value="F:DNA binding"/>
    <property type="evidence" value="ECO:0007669"/>
    <property type="project" value="UniProtKB-UniRule"/>
</dbReference>
<sequence>MSHTKKAPKPEEIEAARHDPRLRRAHETRRSDPEWRMRGRCVAVDPETFFPDPQVKQSPRAALAVCSACAVQSTCLAWALDAGDCNGVWGGTTPGERKAMVVAWRDFVPVG</sequence>
<gene>
    <name evidence="11" type="primary">whiB</name>
    <name evidence="14" type="ordered locus">Snas_5190</name>
</gene>
<keyword evidence="6 11" id="KW-0411">Iron-sulfur</keyword>
<comment type="function">
    <text evidence="11">Acts as a transcriptional regulator. Probably redox-responsive. The apo- but not holo-form probably binds DNA.</text>
</comment>
<dbReference type="Pfam" id="PF02467">
    <property type="entry name" value="Whib"/>
    <property type="match status" value="1"/>
</dbReference>
<dbReference type="GO" id="GO:0005737">
    <property type="term" value="C:cytoplasm"/>
    <property type="evidence" value="ECO:0007669"/>
    <property type="project" value="UniProtKB-SubCell"/>
</dbReference>
<dbReference type="InterPro" id="IPR003482">
    <property type="entry name" value="Whib"/>
</dbReference>
<organism evidence="14 15">
    <name type="scientific">Stackebrandtia nassauensis (strain DSM 44728 / CIP 108903 / NRRL B-16338 / NBRC 102104 / LLR-40K-21)</name>
    <dbReference type="NCBI Taxonomy" id="446470"/>
    <lineage>
        <taxon>Bacteria</taxon>
        <taxon>Bacillati</taxon>
        <taxon>Actinomycetota</taxon>
        <taxon>Actinomycetes</taxon>
        <taxon>Glycomycetales</taxon>
        <taxon>Glycomycetaceae</taxon>
        <taxon>Stackebrandtia</taxon>
    </lineage>
</organism>
<dbReference type="STRING" id="446470.Snas_5190"/>
<feature type="region of interest" description="Disordered" evidence="12">
    <location>
        <begin position="1"/>
        <end position="35"/>
    </location>
</feature>
<dbReference type="OrthoDB" id="8104048at2"/>
<protein>
    <recommendedName>
        <fullName evidence="11">Transcriptional regulator WhiB</fullName>
    </recommendedName>
</protein>
<evidence type="ECO:0000313" key="15">
    <source>
        <dbReference type="Proteomes" id="UP000000844"/>
    </source>
</evidence>
<keyword evidence="5 11" id="KW-0408">Iron</keyword>
<evidence type="ECO:0000256" key="12">
    <source>
        <dbReference type="SAM" id="MobiDB-lite"/>
    </source>
</evidence>